<dbReference type="InterPro" id="IPR039378">
    <property type="entry name" value="RNase_T2_prok"/>
</dbReference>
<accession>A0A4Q2RJC1</accession>
<dbReference type="GO" id="GO:0006401">
    <property type="term" value="P:RNA catabolic process"/>
    <property type="evidence" value="ECO:0007669"/>
    <property type="project" value="TreeGrafter"/>
</dbReference>
<reference evidence="4 5" key="1">
    <citation type="submission" date="2018-09" db="EMBL/GenBank/DDBJ databases">
        <authorList>
            <person name="Grouzdev D.S."/>
            <person name="Krutkina M.S."/>
        </authorList>
    </citation>
    <scope>NUCLEOTIDE SEQUENCE [LARGE SCALE GENOMIC DNA]</scope>
    <source>
        <strain evidence="4 5">RmlP001</strain>
    </source>
</reference>
<evidence type="ECO:0000313" key="4">
    <source>
        <dbReference type="EMBL" id="RYB07165.1"/>
    </source>
</evidence>
<evidence type="ECO:0000256" key="1">
    <source>
        <dbReference type="ARBA" id="ARBA00007469"/>
    </source>
</evidence>
<organism evidence="4 5">
    <name type="scientific">Lichenibacterium ramalinae</name>
    <dbReference type="NCBI Taxonomy" id="2316527"/>
    <lineage>
        <taxon>Bacteria</taxon>
        <taxon>Pseudomonadati</taxon>
        <taxon>Pseudomonadota</taxon>
        <taxon>Alphaproteobacteria</taxon>
        <taxon>Hyphomicrobiales</taxon>
        <taxon>Lichenihabitantaceae</taxon>
        <taxon>Lichenibacterium</taxon>
    </lineage>
</organism>
<feature type="chain" id="PRO_5020765855" evidence="3">
    <location>
        <begin position="30"/>
        <end position="223"/>
    </location>
</feature>
<feature type="signal peptide" evidence="3">
    <location>
        <begin position="1"/>
        <end position="29"/>
    </location>
</feature>
<name>A0A4Q2RJC1_9HYPH</name>
<dbReference type="GO" id="GO:0033897">
    <property type="term" value="F:ribonuclease T2 activity"/>
    <property type="evidence" value="ECO:0007669"/>
    <property type="project" value="InterPro"/>
</dbReference>
<dbReference type="InterPro" id="IPR033130">
    <property type="entry name" value="RNase_T2_His_AS_2"/>
</dbReference>
<dbReference type="CDD" id="cd01062">
    <property type="entry name" value="RNase_T2_prok"/>
    <property type="match status" value="1"/>
</dbReference>
<reference evidence="4 5" key="2">
    <citation type="submission" date="2019-02" db="EMBL/GenBank/DDBJ databases">
        <title>'Lichenibacterium ramalinii' gen. nov. sp. nov., 'Lichenibacterium minor' gen. nov. sp. nov.</title>
        <authorList>
            <person name="Pankratov T."/>
        </authorList>
    </citation>
    <scope>NUCLEOTIDE SEQUENCE [LARGE SCALE GENOMIC DNA]</scope>
    <source>
        <strain evidence="4 5">RmlP001</strain>
    </source>
</reference>
<dbReference type="PANTHER" id="PTHR11240">
    <property type="entry name" value="RIBONUCLEASE T2"/>
    <property type="match status" value="1"/>
</dbReference>
<dbReference type="PROSITE" id="PS00530">
    <property type="entry name" value="RNASE_T2_1"/>
    <property type="match status" value="1"/>
</dbReference>
<gene>
    <name evidence="4" type="ORF">D3272_03615</name>
</gene>
<dbReference type="InterPro" id="IPR001568">
    <property type="entry name" value="RNase_T2-like"/>
</dbReference>
<dbReference type="AlphaFoldDB" id="A0A4Q2RJC1"/>
<dbReference type="OrthoDB" id="4720638at2"/>
<dbReference type="Gene3D" id="3.90.730.10">
    <property type="entry name" value="Ribonuclease T2-like"/>
    <property type="match status" value="1"/>
</dbReference>
<dbReference type="RefSeq" id="WP_129217761.1">
    <property type="nucleotide sequence ID" value="NZ_QYBC01000002.1"/>
</dbReference>
<dbReference type="InterPro" id="IPR018188">
    <property type="entry name" value="RNase_T2_His_AS_1"/>
</dbReference>
<keyword evidence="3" id="KW-0732">Signal</keyword>
<comment type="similarity">
    <text evidence="1 2">Belongs to the RNase T2 family.</text>
</comment>
<evidence type="ECO:0000256" key="2">
    <source>
        <dbReference type="RuleBase" id="RU004328"/>
    </source>
</evidence>
<dbReference type="Pfam" id="PF00445">
    <property type="entry name" value="Ribonuclease_T2"/>
    <property type="match status" value="1"/>
</dbReference>
<dbReference type="GO" id="GO:0003723">
    <property type="term" value="F:RNA binding"/>
    <property type="evidence" value="ECO:0007669"/>
    <property type="project" value="InterPro"/>
</dbReference>
<evidence type="ECO:0000313" key="5">
    <source>
        <dbReference type="Proteomes" id="UP000289411"/>
    </source>
</evidence>
<evidence type="ECO:0000256" key="3">
    <source>
        <dbReference type="SAM" id="SignalP"/>
    </source>
</evidence>
<proteinExistence type="inferred from homology"/>
<protein>
    <submittedName>
        <fullName evidence="4">Ribonuclease T</fullName>
    </submittedName>
</protein>
<dbReference type="InterPro" id="IPR036430">
    <property type="entry name" value="RNase_T2-like_sf"/>
</dbReference>
<keyword evidence="5" id="KW-1185">Reference proteome</keyword>
<dbReference type="PROSITE" id="PS00531">
    <property type="entry name" value="RNASE_T2_2"/>
    <property type="match status" value="1"/>
</dbReference>
<dbReference type="SUPFAM" id="SSF55895">
    <property type="entry name" value="Ribonuclease Rh-like"/>
    <property type="match status" value="1"/>
</dbReference>
<dbReference type="EMBL" id="QYBC01000002">
    <property type="protein sequence ID" value="RYB07165.1"/>
    <property type="molecule type" value="Genomic_DNA"/>
</dbReference>
<sequence>MRPGAVATALAIGLGLAGSLALPIAPARAASSTPGAFDFYVLSLSWSPGFCATGGDAKARDQCAAGSGLGFVVHGLWPQFTHGFPSDCGPAGRFPSRQALDTVAGVYPDAGLARYEWRKHGTCSGLSPTDYFAAVKQARDAVVVPQPFQAPRAEQTWAPMDVARAFAAANPGLRTDETAVTCRSGDLEEVRVCLAKDLRGFVPCPEVARASCRAPGMTVPPVR</sequence>
<dbReference type="PANTHER" id="PTHR11240:SF22">
    <property type="entry name" value="RIBONUCLEASE T2"/>
    <property type="match status" value="1"/>
</dbReference>
<dbReference type="Proteomes" id="UP000289411">
    <property type="component" value="Unassembled WGS sequence"/>
</dbReference>
<comment type="caution">
    <text evidence="4">The sequence shown here is derived from an EMBL/GenBank/DDBJ whole genome shotgun (WGS) entry which is preliminary data.</text>
</comment>